<dbReference type="InterPro" id="IPR003807">
    <property type="entry name" value="DUF202"/>
</dbReference>
<comment type="caution">
    <text evidence="8">The sequence shown here is derived from an EMBL/GenBank/DDBJ whole genome shotgun (WGS) entry which is preliminary data.</text>
</comment>
<reference evidence="8 9" key="1">
    <citation type="journal article" date="2018" name="Syst. Appl. Microbiol.">
        <title>Abditibacterium utsteinense sp. nov., the first cultivated member of candidate phylum FBP, isolated from ice-free Antarctic soil samples.</title>
        <authorList>
            <person name="Tahon G."/>
            <person name="Tytgat B."/>
            <person name="Lebbe L."/>
            <person name="Carlier A."/>
            <person name="Willems A."/>
        </authorList>
    </citation>
    <scope>NUCLEOTIDE SEQUENCE [LARGE SCALE GENOMIC DNA]</scope>
    <source>
        <strain evidence="8 9">LMG 29911</strain>
    </source>
</reference>
<keyword evidence="9" id="KW-1185">Reference proteome</keyword>
<keyword evidence="3 6" id="KW-0812">Transmembrane</keyword>
<comment type="subcellular location">
    <subcellularLocation>
        <location evidence="1">Cell membrane</location>
        <topology evidence="1">Multi-pass membrane protein</topology>
    </subcellularLocation>
</comment>
<evidence type="ECO:0000313" key="9">
    <source>
        <dbReference type="Proteomes" id="UP000237684"/>
    </source>
</evidence>
<evidence type="ECO:0000256" key="1">
    <source>
        <dbReference type="ARBA" id="ARBA00004651"/>
    </source>
</evidence>
<organism evidence="8 9">
    <name type="scientific">Abditibacterium utsteinense</name>
    <dbReference type="NCBI Taxonomy" id="1960156"/>
    <lineage>
        <taxon>Bacteria</taxon>
        <taxon>Pseudomonadati</taxon>
        <taxon>Abditibacteriota</taxon>
        <taxon>Abditibacteriia</taxon>
        <taxon>Abditibacteriales</taxon>
        <taxon>Abditibacteriaceae</taxon>
        <taxon>Abditibacterium</taxon>
    </lineage>
</organism>
<accession>A0A2S8SUD5</accession>
<evidence type="ECO:0000256" key="5">
    <source>
        <dbReference type="ARBA" id="ARBA00023136"/>
    </source>
</evidence>
<keyword evidence="4 6" id="KW-1133">Transmembrane helix</keyword>
<keyword evidence="5 6" id="KW-0472">Membrane</keyword>
<evidence type="ECO:0000256" key="2">
    <source>
        <dbReference type="ARBA" id="ARBA00022475"/>
    </source>
</evidence>
<dbReference type="GO" id="GO:0005886">
    <property type="term" value="C:plasma membrane"/>
    <property type="evidence" value="ECO:0007669"/>
    <property type="project" value="UniProtKB-SubCell"/>
</dbReference>
<dbReference type="OrthoDB" id="582337at2"/>
<dbReference type="RefSeq" id="WP_105483188.1">
    <property type="nucleotide sequence ID" value="NZ_NIGF01000005.1"/>
</dbReference>
<dbReference type="Proteomes" id="UP000237684">
    <property type="component" value="Unassembled WGS sequence"/>
</dbReference>
<evidence type="ECO:0000256" key="4">
    <source>
        <dbReference type="ARBA" id="ARBA00022989"/>
    </source>
</evidence>
<evidence type="ECO:0000256" key="3">
    <source>
        <dbReference type="ARBA" id="ARBA00022692"/>
    </source>
</evidence>
<feature type="transmembrane region" description="Helical" evidence="6">
    <location>
        <begin position="98"/>
        <end position="118"/>
    </location>
</feature>
<sequence>MEKPSNQKSNPNRTRDHLANERTYLAWMRTAIALLGFGIVIVRLRYGAPLESRGPVHGWELGLVFCAAGLLSVVGATLHFFHVQNAIENENYEPEKRWIVACSALVVLVGIGVIWYLIGAGSVH</sequence>
<dbReference type="EMBL" id="NIGF01000005">
    <property type="protein sequence ID" value="PQV64396.1"/>
    <property type="molecule type" value="Genomic_DNA"/>
</dbReference>
<protein>
    <submittedName>
        <fullName evidence="8">Putative membrane protein</fullName>
    </submittedName>
</protein>
<dbReference type="InParanoid" id="A0A2S8SUD5"/>
<evidence type="ECO:0000313" key="8">
    <source>
        <dbReference type="EMBL" id="PQV64396.1"/>
    </source>
</evidence>
<dbReference type="PANTHER" id="PTHR34187">
    <property type="entry name" value="FGR18P"/>
    <property type="match status" value="1"/>
</dbReference>
<dbReference type="PANTHER" id="PTHR34187:SF2">
    <property type="entry name" value="DUF202 DOMAIN-CONTAINING PROTEIN"/>
    <property type="match status" value="1"/>
</dbReference>
<proteinExistence type="predicted"/>
<feature type="transmembrane region" description="Helical" evidence="6">
    <location>
        <begin position="24"/>
        <end position="46"/>
    </location>
</feature>
<evidence type="ECO:0000256" key="6">
    <source>
        <dbReference type="SAM" id="Phobius"/>
    </source>
</evidence>
<feature type="transmembrane region" description="Helical" evidence="6">
    <location>
        <begin position="58"/>
        <end position="78"/>
    </location>
</feature>
<dbReference type="Pfam" id="PF02656">
    <property type="entry name" value="DUF202"/>
    <property type="match status" value="1"/>
</dbReference>
<keyword evidence="2" id="KW-1003">Cell membrane</keyword>
<evidence type="ECO:0000259" key="7">
    <source>
        <dbReference type="Pfam" id="PF02656"/>
    </source>
</evidence>
<name>A0A2S8SUD5_9BACT</name>
<dbReference type="InterPro" id="IPR052053">
    <property type="entry name" value="IM_YidH-like"/>
</dbReference>
<dbReference type="AlphaFoldDB" id="A0A2S8SUD5"/>
<feature type="domain" description="DUF202" evidence="7">
    <location>
        <begin position="15"/>
        <end position="85"/>
    </location>
</feature>
<gene>
    <name evidence="8" type="ORF">B1R32_10577</name>
</gene>